<evidence type="ECO:0000256" key="4">
    <source>
        <dbReference type="ARBA" id="ARBA00023136"/>
    </source>
</evidence>
<feature type="transmembrane region" description="Helical" evidence="7">
    <location>
        <begin position="64"/>
        <end position="82"/>
    </location>
</feature>
<name>A0AAN9UGM1_9PEZI</name>
<feature type="transmembrane region" description="Helical" evidence="7">
    <location>
        <begin position="143"/>
        <end position="164"/>
    </location>
</feature>
<dbReference type="EMBL" id="JAKJXP020000091">
    <property type="protein sequence ID" value="KAK7747570.1"/>
    <property type="molecule type" value="Genomic_DNA"/>
</dbReference>
<feature type="transmembrane region" description="Helical" evidence="7">
    <location>
        <begin position="225"/>
        <end position="243"/>
    </location>
</feature>
<evidence type="ECO:0000256" key="1">
    <source>
        <dbReference type="ARBA" id="ARBA00004141"/>
    </source>
</evidence>
<evidence type="ECO:0000256" key="2">
    <source>
        <dbReference type="ARBA" id="ARBA00022692"/>
    </source>
</evidence>
<dbReference type="Proteomes" id="UP001320420">
    <property type="component" value="Unassembled WGS sequence"/>
</dbReference>
<keyword evidence="8" id="KW-0732">Signal</keyword>
<feature type="transmembrane region" description="Helical" evidence="7">
    <location>
        <begin position="184"/>
        <end position="213"/>
    </location>
</feature>
<evidence type="ECO:0000313" key="11">
    <source>
        <dbReference type="Proteomes" id="UP001320420"/>
    </source>
</evidence>
<evidence type="ECO:0000259" key="9">
    <source>
        <dbReference type="Pfam" id="PF20684"/>
    </source>
</evidence>
<keyword evidence="2 7" id="KW-0812">Transmembrane</keyword>
<evidence type="ECO:0000256" key="7">
    <source>
        <dbReference type="SAM" id="Phobius"/>
    </source>
</evidence>
<sequence>MKHISFLVLWLSALQLALAAGAETPPACGITECVTAGCSIREQLATKKFSEDTCGVEGEDRRSLVRTVTVIFGSLGLAAFILRCLSRFIMGLHTWGYDDSVMCLAVLYFFDEIVYIAALGLTKISILFFYLKVFPKRSFRICAWVLIGLNLAYFLAYDFLLIFQCQPIPGAWRVWDGEFEAKCISINVLGWSAAVINIVLDLAVIILPLPELFRLSMSMKKRVQIVAMFAVGFFTTVVSVVRLSSLIRFGTTSNVTQDYVEVGYWSTVEVPVGIICACMPAARSLFSVALPKIFGSTKDPASKYGSYGGPSSVSKLANQSNKISVKQEWTVLRDSSDETRPHVRSDSDVELVLVSADDGKGSGSGNRNGGGNGKANGRGANCNNCKGDNNTTHIEAQKRNTAWPLPDSI</sequence>
<reference evidence="10 11" key="1">
    <citation type="submission" date="2024-02" db="EMBL/GenBank/DDBJ databases">
        <title>De novo assembly and annotation of 12 fungi associated with fruit tree decline syndrome in Ontario, Canada.</title>
        <authorList>
            <person name="Sulman M."/>
            <person name="Ellouze W."/>
            <person name="Ilyukhin E."/>
        </authorList>
    </citation>
    <scope>NUCLEOTIDE SEQUENCE [LARGE SCALE GENOMIC DNA]</scope>
    <source>
        <strain evidence="10 11">M11/M66-122</strain>
    </source>
</reference>
<evidence type="ECO:0000256" key="3">
    <source>
        <dbReference type="ARBA" id="ARBA00022989"/>
    </source>
</evidence>
<feature type="transmembrane region" description="Helical" evidence="7">
    <location>
        <begin position="113"/>
        <end position="131"/>
    </location>
</feature>
<feature type="chain" id="PRO_5043026834" description="Rhodopsin domain-containing protein" evidence="8">
    <location>
        <begin position="20"/>
        <end position="409"/>
    </location>
</feature>
<dbReference type="InterPro" id="IPR049326">
    <property type="entry name" value="Rhodopsin_dom_fungi"/>
</dbReference>
<comment type="subcellular location">
    <subcellularLocation>
        <location evidence="1">Membrane</location>
        <topology evidence="1">Multi-pass membrane protein</topology>
    </subcellularLocation>
</comment>
<accession>A0AAN9UGM1</accession>
<feature type="signal peptide" evidence="8">
    <location>
        <begin position="1"/>
        <end position="19"/>
    </location>
</feature>
<comment type="caution">
    <text evidence="10">The sequence shown here is derived from an EMBL/GenBank/DDBJ whole genome shotgun (WGS) entry which is preliminary data.</text>
</comment>
<dbReference type="PANTHER" id="PTHR33048">
    <property type="entry name" value="PTH11-LIKE INTEGRAL MEMBRANE PROTEIN (AFU_ORTHOLOGUE AFUA_5G11245)"/>
    <property type="match status" value="1"/>
</dbReference>
<dbReference type="GO" id="GO:0016020">
    <property type="term" value="C:membrane"/>
    <property type="evidence" value="ECO:0007669"/>
    <property type="project" value="UniProtKB-SubCell"/>
</dbReference>
<feature type="compositionally biased region" description="Low complexity" evidence="6">
    <location>
        <begin position="377"/>
        <end position="387"/>
    </location>
</feature>
<comment type="similarity">
    <text evidence="5">Belongs to the SAT4 family.</text>
</comment>
<proteinExistence type="inferred from homology"/>
<dbReference type="PANTHER" id="PTHR33048:SF47">
    <property type="entry name" value="INTEGRAL MEMBRANE PROTEIN-RELATED"/>
    <property type="match status" value="1"/>
</dbReference>
<organism evidence="10 11">
    <name type="scientific">Diatrype stigma</name>
    <dbReference type="NCBI Taxonomy" id="117547"/>
    <lineage>
        <taxon>Eukaryota</taxon>
        <taxon>Fungi</taxon>
        <taxon>Dikarya</taxon>
        <taxon>Ascomycota</taxon>
        <taxon>Pezizomycotina</taxon>
        <taxon>Sordariomycetes</taxon>
        <taxon>Xylariomycetidae</taxon>
        <taxon>Xylariales</taxon>
        <taxon>Diatrypaceae</taxon>
        <taxon>Diatrype</taxon>
    </lineage>
</organism>
<evidence type="ECO:0000256" key="6">
    <source>
        <dbReference type="SAM" id="MobiDB-lite"/>
    </source>
</evidence>
<feature type="region of interest" description="Disordered" evidence="6">
    <location>
        <begin position="356"/>
        <end position="409"/>
    </location>
</feature>
<evidence type="ECO:0000256" key="5">
    <source>
        <dbReference type="ARBA" id="ARBA00038359"/>
    </source>
</evidence>
<evidence type="ECO:0000256" key="8">
    <source>
        <dbReference type="SAM" id="SignalP"/>
    </source>
</evidence>
<dbReference type="Pfam" id="PF20684">
    <property type="entry name" value="Fung_rhodopsin"/>
    <property type="match status" value="1"/>
</dbReference>
<keyword evidence="11" id="KW-1185">Reference proteome</keyword>
<keyword evidence="4 7" id="KW-0472">Membrane</keyword>
<protein>
    <recommendedName>
        <fullName evidence="9">Rhodopsin domain-containing protein</fullName>
    </recommendedName>
</protein>
<evidence type="ECO:0000313" key="10">
    <source>
        <dbReference type="EMBL" id="KAK7747570.1"/>
    </source>
</evidence>
<keyword evidence="3 7" id="KW-1133">Transmembrane helix</keyword>
<dbReference type="InterPro" id="IPR052337">
    <property type="entry name" value="SAT4-like"/>
</dbReference>
<dbReference type="AlphaFoldDB" id="A0AAN9UGM1"/>
<gene>
    <name evidence="10" type="ORF">SLS62_009069</name>
</gene>
<feature type="domain" description="Rhodopsin" evidence="9">
    <location>
        <begin position="75"/>
        <end position="287"/>
    </location>
</feature>
<feature type="compositionally biased region" description="Gly residues" evidence="6">
    <location>
        <begin position="361"/>
        <end position="376"/>
    </location>
</feature>